<protein>
    <submittedName>
        <fullName evidence="1">Uncharacterized protein</fullName>
    </submittedName>
</protein>
<gene>
    <name evidence="1" type="ORF">KUCAC02_005561</name>
</gene>
<feature type="non-terminal residue" evidence="1">
    <location>
        <position position="91"/>
    </location>
</feature>
<accession>A0ACB9WPU7</accession>
<sequence length="91" mass="9814">ATAVLSPGSLASFLHNPPGLCLNTMLNLFTSSAKEKPDRQSMGDKVTNCPYTHRCGTLKAFTTKRTPSSPPNATTNISAFWLNKWQSGVTT</sequence>
<dbReference type="Proteomes" id="UP001057452">
    <property type="component" value="Chromosome 13"/>
</dbReference>
<evidence type="ECO:0000313" key="1">
    <source>
        <dbReference type="EMBL" id="KAI4815415.1"/>
    </source>
</evidence>
<organism evidence="1 2">
    <name type="scientific">Chaenocephalus aceratus</name>
    <name type="common">Blackfin icefish</name>
    <name type="synonym">Chaenichthys aceratus</name>
    <dbReference type="NCBI Taxonomy" id="36190"/>
    <lineage>
        <taxon>Eukaryota</taxon>
        <taxon>Metazoa</taxon>
        <taxon>Chordata</taxon>
        <taxon>Craniata</taxon>
        <taxon>Vertebrata</taxon>
        <taxon>Euteleostomi</taxon>
        <taxon>Actinopterygii</taxon>
        <taxon>Neopterygii</taxon>
        <taxon>Teleostei</taxon>
        <taxon>Neoteleostei</taxon>
        <taxon>Acanthomorphata</taxon>
        <taxon>Eupercaria</taxon>
        <taxon>Perciformes</taxon>
        <taxon>Notothenioidei</taxon>
        <taxon>Channichthyidae</taxon>
        <taxon>Chaenocephalus</taxon>
    </lineage>
</organism>
<name>A0ACB9WPU7_CHAAC</name>
<keyword evidence="2" id="KW-1185">Reference proteome</keyword>
<comment type="caution">
    <text evidence="1">The sequence shown here is derived from an EMBL/GenBank/DDBJ whole genome shotgun (WGS) entry which is preliminary data.</text>
</comment>
<proteinExistence type="predicted"/>
<feature type="non-terminal residue" evidence="1">
    <location>
        <position position="1"/>
    </location>
</feature>
<evidence type="ECO:0000313" key="2">
    <source>
        <dbReference type="Proteomes" id="UP001057452"/>
    </source>
</evidence>
<dbReference type="EMBL" id="CM043797">
    <property type="protein sequence ID" value="KAI4815415.1"/>
    <property type="molecule type" value="Genomic_DNA"/>
</dbReference>
<reference evidence="1" key="1">
    <citation type="submission" date="2022-05" db="EMBL/GenBank/DDBJ databases">
        <title>Chromosome-level genome of Chaenocephalus aceratus.</title>
        <authorList>
            <person name="Park H."/>
        </authorList>
    </citation>
    <scope>NUCLEOTIDE SEQUENCE</scope>
    <source>
        <strain evidence="1">KU_202001</strain>
    </source>
</reference>